<sequence length="69" mass="7274">MVIRGYLVDGEDDALADGLAADVLMVEEVVEHLAGLDAAGAQVLRQGPRVEQDDAGLVEAEVGEGRSRR</sequence>
<dbReference type="Proteomes" id="UP000321514">
    <property type="component" value="Unassembled WGS sequence"/>
</dbReference>
<proteinExistence type="predicted"/>
<evidence type="ECO:0000313" key="1">
    <source>
        <dbReference type="EMBL" id="GEN05959.1"/>
    </source>
</evidence>
<name>A0A511SVN8_MYXFU</name>
<dbReference type="RefSeq" id="WP_218035644.1">
    <property type="nucleotide sequence ID" value="NZ_BJXR01000013.1"/>
</dbReference>
<accession>A0A511SVN8</accession>
<evidence type="ECO:0000313" key="2">
    <source>
        <dbReference type="Proteomes" id="UP000321514"/>
    </source>
</evidence>
<protein>
    <submittedName>
        <fullName evidence="1">Uncharacterized protein</fullName>
    </submittedName>
</protein>
<reference evidence="1 2" key="1">
    <citation type="submission" date="2019-07" db="EMBL/GenBank/DDBJ databases">
        <title>Whole genome shotgun sequence of Myxococcus fulvus NBRC 100333.</title>
        <authorList>
            <person name="Hosoyama A."/>
            <person name="Uohara A."/>
            <person name="Ohji S."/>
            <person name="Ichikawa N."/>
        </authorList>
    </citation>
    <scope>NUCLEOTIDE SEQUENCE [LARGE SCALE GENOMIC DNA]</scope>
    <source>
        <strain evidence="1 2">NBRC 100333</strain>
    </source>
</reference>
<organism evidence="1 2">
    <name type="scientific">Myxococcus fulvus</name>
    <dbReference type="NCBI Taxonomy" id="33"/>
    <lineage>
        <taxon>Bacteria</taxon>
        <taxon>Pseudomonadati</taxon>
        <taxon>Myxococcota</taxon>
        <taxon>Myxococcia</taxon>
        <taxon>Myxococcales</taxon>
        <taxon>Cystobacterineae</taxon>
        <taxon>Myxococcaceae</taxon>
        <taxon>Myxococcus</taxon>
    </lineage>
</organism>
<dbReference type="AlphaFoldDB" id="A0A511SVN8"/>
<comment type="caution">
    <text evidence="1">The sequence shown here is derived from an EMBL/GenBank/DDBJ whole genome shotgun (WGS) entry which is preliminary data.</text>
</comment>
<dbReference type="EMBL" id="BJXR01000013">
    <property type="protein sequence ID" value="GEN05959.1"/>
    <property type="molecule type" value="Genomic_DNA"/>
</dbReference>
<gene>
    <name evidence="1" type="ORF">MFU01_09960</name>
</gene>